<accession>K3ZGE8</accession>
<organism evidence="1 2">
    <name type="scientific">Setaria italica</name>
    <name type="common">Foxtail millet</name>
    <name type="synonym">Panicum italicum</name>
    <dbReference type="NCBI Taxonomy" id="4555"/>
    <lineage>
        <taxon>Eukaryota</taxon>
        <taxon>Viridiplantae</taxon>
        <taxon>Streptophyta</taxon>
        <taxon>Embryophyta</taxon>
        <taxon>Tracheophyta</taxon>
        <taxon>Spermatophyta</taxon>
        <taxon>Magnoliopsida</taxon>
        <taxon>Liliopsida</taxon>
        <taxon>Poales</taxon>
        <taxon>Poaceae</taxon>
        <taxon>PACMAD clade</taxon>
        <taxon>Panicoideae</taxon>
        <taxon>Panicodae</taxon>
        <taxon>Paniceae</taxon>
        <taxon>Cenchrinae</taxon>
        <taxon>Setaria</taxon>
    </lineage>
</organism>
<reference evidence="1" key="2">
    <citation type="submission" date="2018-08" db="UniProtKB">
        <authorList>
            <consortium name="EnsemblPlants"/>
        </authorList>
    </citation>
    <scope>IDENTIFICATION</scope>
    <source>
        <strain evidence="1">Yugu1</strain>
    </source>
</reference>
<dbReference type="HOGENOM" id="CLU_3261447_0_0_1"/>
<sequence length="42" mass="4641">MFLSLSLSSKQICADTLSQCQHLPKTKLQNVGRDLGRAVESH</sequence>
<dbReference type="InParanoid" id="K3ZGE8"/>
<dbReference type="AlphaFoldDB" id="K3ZGE8"/>
<reference evidence="2" key="1">
    <citation type="journal article" date="2012" name="Nat. Biotechnol.">
        <title>Reference genome sequence of the model plant Setaria.</title>
        <authorList>
            <person name="Bennetzen J.L."/>
            <person name="Schmutz J."/>
            <person name="Wang H."/>
            <person name="Percifield R."/>
            <person name="Hawkins J."/>
            <person name="Pontaroli A.C."/>
            <person name="Estep M."/>
            <person name="Feng L."/>
            <person name="Vaughn J.N."/>
            <person name="Grimwood J."/>
            <person name="Jenkins J."/>
            <person name="Barry K."/>
            <person name="Lindquist E."/>
            <person name="Hellsten U."/>
            <person name="Deshpande S."/>
            <person name="Wang X."/>
            <person name="Wu X."/>
            <person name="Mitros T."/>
            <person name="Triplett J."/>
            <person name="Yang X."/>
            <person name="Ye C.Y."/>
            <person name="Mauro-Herrera M."/>
            <person name="Wang L."/>
            <person name="Li P."/>
            <person name="Sharma M."/>
            <person name="Sharma R."/>
            <person name="Ronald P.C."/>
            <person name="Panaud O."/>
            <person name="Kellogg E.A."/>
            <person name="Brutnell T.P."/>
            <person name="Doust A.N."/>
            <person name="Tuskan G.A."/>
            <person name="Rokhsar D."/>
            <person name="Devos K.M."/>
        </authorList>
    </citation>
    <scope>NUCLEOTIDE SEQUENCE [LARGE SCALE GENOMIC DNA]</scope>
    <source>
        <strain evidence="2">cv. Yugu1</strain>
    </source>
</reference>
<name>K3ZGE8_SETIT</name>
<proteinExistence type="predicted"/>
<keyword evidence="2" id="KW-1185">Reference proteome</keyword>
<protein>
    <submittedName>
        <fullName evidence="1">Uncharacterized protein</fullName>
    </submittedName>
</protein>
<dbReference type="EMBL" id="AGNK02001514">
    <property type="status" value="NOT_ANNOTATED_CDS"/>
    <property type="molecule type" value="Genomic_DNA"/>
</dbReference>
<dbReference type="Gramene" id="KQL14082">
    <property type="protein sequence ID" value="KQL14082"/>
    <property type="gene ID" value="SETIT_025650mg"/>
</dbReference>
<dbReference type="EnsemblPlants" id="KQL14082">
    <property type="protein sequence ID" value="KQL14082"/>
    <property type="gene ID" value="SETIT_025650mg"/>
</dbReference>
<evidence type="ECO:0000313" key="2">
    <source>
        <dbReference type="Proteomes" id="UP000004995"/>
    </source>
</evidence>
<evidence type="ECO:0000313" key="1">
    <source>
        <dbReference type="EnsemblPlants" id="KQL14082"/>
    </source>
</evidence>
<dbReference type="Proteomes" id="UP000004995">
    <property type="component" value="Unassembled WGS sequence"/>
</dbReference>